<feature type="signal peptide" evidence="1">
    <location>
        <begin position="1"/>
        <end position="23"/>
    </location>
</feature>
<keyword evidence="3" id="KW-1185">Reference proteome</keyword>
<dbReference type="OMA" id="GSGPWFY"/>
<protein>
    <recommendedName>
        <fullName evidence="4">Transglycosylase SLT domain-containing protein</fullName>
    </recommendedName>
</protein>
<dbReference type="HOGENOM" id="CLU_071125_1_0_1"/>
<evidence type="ECO:0008006" key="4">
    <source>
        <dbReference type="Google" id="ProtNLM"/>
    </source>
</evidence>
<evidence type="ECO:0000313" key="3">
    <source>
        <dbReference type="Proteomes" id="UP000002058"/>
    </source>
</evidence>
<dbReference type="GeneID" id="8440788"/>
<dbReference type="KEGG" id="ure:UREG_04590"/>
<dbReference type="AlphaFoldDB" id="C4JPU7"/>
<keyword evidence="1" id="KW-0732">Signal</keyword>
<dbReference type="Proteomes" id="UP000002058">
    <property type="component" value="Unassembled WGS sequence"/>
</dbReference>
<dbReference type="VEuPathDB" id="FungiDB:UREG_04590"/>
<evidence type="ECO:0000256" key="1">
    <source>
        <dbReference type="SAM" id="SignalP"/>
    </source>
</evidence>
<sequence>MKLRFSICTALTILATPIILAAGTNCEAPSPSSAPSTIDKEKFTQALKAICPNAAKQNCTDDPKAPGQCRTASQAAEPILRSFSKYNITEKTEMAALVSLMALESGEFKYQKNIYPGRPGQGTRNMQMPEWNTRYAASIPELKDQLKGPACNDKVKTLDLLLSKDDYDFGSAAWYLTTQCKPDVRKGLQEGTKVGWEKYITSCIQTTVSEERSKYWQSAIKEMKEL</sequence>
<dbReference type="EMBL" id="CH476616">
    <property type="protein sequence ID" value="EEP79744.1"/>
    <property type="molecule type" value="Genomic_DNA"/>
</dbReference>
<gene>
    <name evidence="2" type="ORF">UREG_04590</name>
</gene>
<dbReference type="eggNOG" id="ENOG502SPR5">
    <property type="taxonomic scope" value="Eukaryota"/>
</dbReference>
<name>C4JPU7_UNCRE</name>
<dbReference type="OrthoDB" id="2349272at2759"/>
<proteinExistence type="predicted"/>
<feature type="chain" id="PRO_5002937848" description="Transglycosylase SLT domain-containing protein" evidence="1">
    <location>
        <begin position="24"/>
        <end position="226"/>
    </location>
</feature>
<evidence type="ECO:0000313" key="2">
    <source>
        <dbReference type="EMBL" id="EEP79744.1"/>
    </source>
</evidence>
<dbReference type="RefSeq" id="XP_002545073.1">
    <property type="nucleotide sequence ID" value="XM_002545027.1"/>
</dbReference>
<reference evidence="3" key="1">
    <citation type="journal article" date="2009" name="Genome Res.">
        <title>Comparative genomic analyses of the human fungal pathogens Coccidioides and their relatives.</title>
        <authorList>
            <person name="Sharpton T.J."/>
            <person name="Stajich J.E."/>
            <person name="Rounsley S.D."/>
            <person name="Gardner M.J."/>
            <person name="Wortman J.R."/>
            <person name="Jordar V.S."/>
            <person name="Maiti R."/>
            <person name="Kodira C.D."/>
            <person name="Neafsey D.E."/>
            <person name="Zeng Q."/>
            <person name="Hung C.-Y."/>
            <person name="McMahan C."/>
            <person name="Muszewska A."/>
            <person name="Grynberg M."/>
            <person name="Mandel M.A."/>
            <person name="Kellner E.M."/>
            <person name="Barker B.M."/>
            <person name="Galgiani J.N."/>
            <person name="Orbach M.J."/>
            <person name="Kirkland T.N."/>
            <person name="Cole G.T."/>
            <person name="Henn M.R."/>
            <person name="Birren B.W."/>
            <person name="Taylor J.W."/>
        </authorList>
    </citation>
    <scope>NUCLEOTIDE SEQUENCE [LARGE SCALE GENOMIC DNA]</scope>
    <source>
        <strain evidence="3">UAMH 1704</strain>
    </source>
</reference>
<accession>C4JPU7</accession>
<organism evidence="2 3">
    <name type="scientific">Uncinocarpus reesii (strain UAMH 1704)</name>
    <dbReference type="NCBI Taxonomy" id="336963"/>
    <lineage>
        <taxon>Eukaryota</taxon>
        <taxon>Fungi</taxon>
        <taxon>Dikarya</taxon>
        <taxon>Ascomycota</taxon>
        <taxon>Pezizomycotina</taxon>
        <taxon>Eurotiomycetes</taxon>
        <taxon>Eurotiomycetidae</taxon>
        <taxon>Onygenales</taxon>
        <taxon>Onygenaceae</taxon>
        <taxon>Uncinocarpus</taxon>
    </lineage>
</organism>
<dbReference type="InParanoid" id="C4JPU7"/>